<dbReference type="PANTHER" id="PTHR43585">
    <property type="entry name" value="FUMIPYRROLE BIOSYNTHESIS PROTEIN C"/>
    <property type="match status" value="1"/>
</dbReference>
<proteinExistence type="predicted"/>
<dbReference type="InterPro" id="IPR041472">
    <property type="entry name" value="BL00235/CARNS1_N"/>
</dbReference>
<dbReference type="PANTHER" id="PTHR43585:SF2">
    <property type="entry name" value="ATP-GRASP ENZYME FSQD"/>
    <property type="match status" value="1"/>
</dbReference>
<dbReference type="InterPro" id="IPR052032">
    <property type="entry name" value="ATP-dep_AA_Ligase"/>
</dbReference>
<evidence type="ECO:0000256" key="1">
    <source>
        <dbReference type="ARBA" id="ARBA00022598"/>
    </source>
</evidence>
<dbReference type="Pfam" id="PF18603">
    <property type="entry name" value="LAL_C2"/>
    <property type="match status" value="1"/>
</dbReference>
<dbReference type="InterPro" id="IPR040570">
    <property type="entry name" value="LAL_C2"/>
</dbReference>
<dbReference type="PROSITE" id="PS50975">
    <property type="entry name" value="ATP_GRASP"/>
    <property type="match status" value="1"/>
</dbReference>
<dbReference type="SUPFAM" id="SSF56059">
    <property type="entry name" value="Glutathione synthetase ATP-binding domain-like"/>
    <property type="match status" value="1"/>
</dbReference>
<evidence type="ECO:0000313" key="5">
    <source>
        <dbReference type="EMBL" id="CAB4963457.1"/>
    </source>
</evidence>
<dbReference type="GO" id="GO:0005524">
    <property type="term" value="F:ATP binding"/>
    <property type="evidence" value="ECO:0007669"/>
    <property type="project" value="UniProtKB-KW"/>
</dbReference>
<keyword evidence="1" id="KW-0436">Ligase</keyword>
<dbReference type="AlphaFoldDB" id="A0A6J7L604"/>
<dbReference type="EMBL" id="CAFBNL010000143">
    <property type="protein sequence ID" value="CAB4963457.1"/>
    <property type="molecule type" value="Genomic_DNA"/>
</dbReference>
<organism evidence="5">
    <name type="scientific">freshwater metagenome</name>
    <dbReference type="NCBI Taxonomy" id="449393"/>
    <lineage>
        <taxon>unclassified sequences</taxon>
        <taxon>metagenomes</taxon>
        <taxon>ecological metagenomes</taxon>
    </lineage>
</organism>
<reference evidence="5" key="1">
    <citation type="submission" date="2020-05" db="EMBL/GenBank/DDBJ databases">
        <authorList>
            <person name="Chiriac C."/>
            <person name="Salcher M."/>
            <person name="Ghai R."/>
            <person name="Kavagutti S V."/>
        </authorList>
    </citation>
    <scope>NUCLEOTIDE SEQUENCE</scope>
</reference>
<dbReference type="Gene3D" id="3.30.470.20">
    <property type="entry name" value="ATP-grasp fold, B domain"/>
    <property type="match status" value="1"/>
</dbReference>
<gene>
    <name evidence="5" type="ORF">UFOPK3789_01435</name>
</gene>
<keyword evidence="2" id="KW-0547">Nucleotide-binding</keyword>
<dbReference type="GO" id="GO:0016874">
    <property type="term" value="F:ligase activity"/>
    <property type="evidence" value="ECO:0007669"/>
    <property type="project" value="UniProtKB-KW"/>
</dbReference>
<dbReference type="Pfam" id="PF18130">
    <property type="entry name" value="ATPgrasp_N"/>
    <property type="match status" value="1"/>
</dbReference>
<keyword evidence="3" id="KW-0067">ATP-binding</keyword>
<dbReference type="InterPro" id="IPR011761">
    <property type="entry name" value="ATP-grasp"/>
</dbReference>
<name>A0A6J7L604_9ZZZZ</name>
<feature type="domain" description="ATP-grasp" evidence="4">
    <location>
        <begin position="112"/>
        <end position="306"/>
    </location>
</feature>
<accession>A0A6J7L604</accession>
<dbReference type="GO" id="GO:0046872">
    <property type="term" value="F:metal ion binding"/>
    <property type="evidence" value="ECO:0007669"/>
    <property type="project" value="InterPro"/>
</dbReference>
<protein>
    <submittedName>
        <fullName evidence="5">Unannotated protein</fullName>
    </submittedName>
</protein>
<sequence>MTRVLLLIPSATYRAADFVAAAKAIGAEIVIASDAEPVIPDATGTRSIVVPLNDPAAAAAVIIDLDERRGIDAIVALDDRGILVAAMAAQRLGLPCNNPDAVARTRDKEAMRDALGIFEMPQPRYAAFDEPGEVVGLIERIGGFPCVVKPVGLSASQGVIRADDAASALAAATRVQKISGGGRLIVEQYIAGSEVAVEGLLRSGTLEVLAVFDKPDPMEGPYFEETIYVTPSRLGASILEEIARTTAEACAAIGLTEGPVHAELRVDGERAWIIEVAARSIGGLCARALQFGAGISLEEVILRHSLGMSLEGLERELHASGVMMIPIPRAGTLIGVGGREEALAIPGILGLEITVPPGRSIAPPPEGDRYLGFLFAKAMTPAEVEASLRSAHALLTINIA</sequence>
<evidence type="ECO:0000256" key="3">
    <source>
        <dbReference type="ARBA" id="ARBA00022840"/>
    </source>
</evidence>
<dbReference type="Pfam" id="PF13535">
    <property type="entry name" value="ATP-grasp_4"/>
    <property type="match status" value="1"/>
</dbReference>
<dbReference type="Gene3D" id="3.40.50.20">
    <property type="match status" value="1"/>
</dbReference>
<evidence type="ECO:0000259" key="4">
    <source>
        <dbReference type="PROSITE" id="PS50975"/>
    </source>
</evidence>
<evidence type="ECO:0000256" key="2">
    <source>
        <dbReference type="ARBA" id="ARBA00022741"/>
    </source>
</evidence>